<dbReference type="STRING" id="246409.I1CAF2"/>
<dbReference type="EMBL" id="CH476738">
    <property type="protein sequence ID" value="EIE85432.1"/>
    <property type="molecule type" value="Genomic_DNA"/>
</dbReference>
<dbReference type="Proteomes" id="UP000009138">
    <property type="component" value="Unassembled WGS sequence"/>
</dbReference>
<dbReference type="InterPro" id="IPR043502">
    <property type="entry name" value="DNA/RNA_pol_sf"/>
</dbReference>
<dbReference type="SUPFAM" id="SSF56672">
    <property type="entry name" value="DNA/RNA polymerases"/>
    <property type="match status" value="1"/>
</dbReference>
<dbReference type="VEuPathDB" id="FungiDB:RO3G_10142"/>
<reference evidence="2 3" key="1">
    <citation type="journal article" date="2009" name="PLoS Genet.">
        <title>Genomic analysis of the basal lineage fungus Rhizopus oryzae reveals a whole-genome duplication.</title>
        <authorList>
            <person name="Ma L.-J."/>
            <person name="Ibrahim A.S."/>
            <person name="Skory C."/>
            <person name="Grabherr M.G."/>
            <person name="Burger G."/>
            <person name="Butler M."/>
            <person name="Elias M."/>
            <person name="Idnurm A."/>
            <person name="Lang B.F."/>
            <person name="Sone T."/>
            <person name="Abe A."/>
            <person name="Calvo S.E."/>
            <person name="Corrochano L.M."/>
            <person name="Engels R."/>
            <person name="Fu J."/>
            <person name="Hansberg W."/>
            <person name="Kim J.-M."/>
            <person name="Kodira C.D."/>
            <person name="Koehrsen M.J."/>
            <person name="Liu B."/>
            <person name="Miranda-Saavedra D."/>
            <person name="O'Leary S."/>
            <person name="Ortiz-Castellanos L."/>
            <person name="Poulter R."/>
            <person name="Rodriguez-Romero J."/>
            <person name="Ruiz-Herrera J."/>
            <person name="Shen Y.-Q."/>
            <person name="Zeng Q."/>
            <person name="Galagan J."/>
            <person name="Birren B.W."/>
            <person name="Cuomo C.A."/>
            <person name="Wickes B.L."/>
        </authorList>
    </citation>
    <scope>NUCLEOTIDE SEQUENCE [LARGE SCALE GENOMIC DNA]</scope>
    <source>
        <strain evidence="3">RA 99-880 / ATCC MYA-4621 / FGSC 9543 / NRRL 43880</strain>
    </source>
</reference>
<dbReference type="PANTHER" id="PTHR31635">
    <property type="entry name" value="REVERSE TRANSCRIPTASE DOMAIN-CONTAINING PROTEIN-RELATED"/>
    <property type="match status" value="1"/>
</dbReference>
<feature type="domain" description="Reverse transcriptase" evidence="1">
    <location>
        <begin position="351"/>
        <end position="636"/>
    </location>
</feature>
<evidence type="ECO:0000259" key="1">
    <source>
        <dbReference type="PROSITE" id="PS50878"/>
    </source>
</evidence>
<dbReference type="OMA" id="IAHEAYH"/>
<evidence type="ECO:0000313" key="3">
    <source>
        <dbReference type="Proteomes" id="UP000009138"/>
    </source>
</evidence>
<dbReference type="InParanoid" id="I1CAF2"/>
<dbReference type="InterPro" id="IPR000477">
    <property type="entry name" value="RT_dom"/>
</dbReference>
<dbReference type="PANTHER" id="PTHR31635:SF196">
    <property type="entry name" value="REVERSE TRANSCRIPTASE DOMAIN-CONTAINING PROTEIN-RELATED"/>
    <property type="match status" value="1"/>
</dbReference>
<proteinExistence type="predicted"/>
<organism evidence="2 3">
    <name type="scientific">Rhizopus delemar (strain RA 99-880 / ATCC MYA-4621 / FGSC 9543 / NRRL 43880)</name>
    <name type="common">Mucormycosis agent</name>
    <name type="synonym">Rhizopus arrhizus var. delemar</name>
    <dbReference type="NCBI Taxonomy" id="246409"/>
    <lineage>
        <taxon>Eukaryota</taxon>
        <taxon>Fungi</taxon>
        <taxon>Fungi incertae sedis</taxon>
        <taxon>Mucoromycota</taxon>
        <taxon>Mucoromycotina</taxon>
        <taxon>Mucoromycetes</taxon>
        <taxon>Mucorales</taxon>
        <taxon>Mucorineae</taxon>
        <taxon>Rhizopodaceae</taxon>
        <taxon>Rhizopus</taxon>
    </lineage>
</organism>
<name>I1CAF2_RHIO9</name>
<dbReference type="PROSITE" id="PS50878">
    <property type="entry name" value="RT_POL"/>
    <property type="match status" value="1"/>
</dbReference>
<evidence type="ECO:0000313" key="2">
    <source>
        <dbReference type="EMBL" id="EIE85432.1"/>
    </source>
</evidence>
<dbReference type="AlphaFoldDB" id="I1CAF2"/>
<dbReference type="InterPro" id="IPR036691">
    <property type="entry name" value="Endo/exonu/phosph_ase_sf"/>
</dbReference>
<dbReference type="GeneID" id="93617108"/>
<dbReference type="InterPro" id="IPR026960">
    <property type="entry name" value="RVT-Znf"/>
</dbReference>
<dbReference type="eggNOG" id="KOG1075">
    <property type="taxonomic scope" value="Eukaryota"/>
</dbReference>
<dbReference type="Gene3D" id="3.60.10.10">
    <property type="entry name" value="Endonuclease/exonuclease/phosphatase"/>
    <property type="match status" value="1"/>
</dbReference>
<sequence length="1102" mass="127827">MGDFNYSYQRRNLFSQTSMQWVSFLENLFFNALTKDDLHALPTFRRNDDLFSTIDYILVSESLRTQIHDSNLQKLDASWTDHSLLSTTCCIGTDATGPGLWRANPILARQPAYQQLLQEKLTLILSQLPSGWSPQAKWDYVKAQVKVVTRNYAVDYTNWRTKALRKLQSDRNKFLRSKPPVTTRTRRLPTFDVQIASLQNELAEILALKANSRWCEEGETSVKYLKRIYHQRTIEQRIPSLRPTDEGDTVEDSESMLPISQDFYQSLYNVDHVDDTRLEDYLNDINNVPELTTDNCATLMEPITIAEIIRETARVVNKVSSPGADGLGYAFLHQLFRYPPLQELVLPVYNQALLSHQSPSSWQDIRVRLLSKKGDLTSLKNWRPISLINCDAKIFTRIINSRLKFVIGKLITSYQTGFLPNRLIAENGLVLNIVMEHARATKSDHIALLLDQEKAYDRVHPIYLRSVLLKFGFPPEFIASLLGLFFGNRVRININGHFTEPVNQLRGLRQGDPLSPLLFNLALEPFLQHVLQDHSLHGYSFTPALGSTPPLTLKVLAYADDVCVFLSSHADFLRVQEHIHHYGQVSNAKVNLFKTEAISLNGNSSPSWQQLLSEHKITKWHDHSSAQPLRYLGFPVISSITQRRYFETQLIQTIKTQCGIYSQRNLSLRGRVVLANSVILSKLWYTLRVTSFPKRFYSQIRSVMYQFICRSIKPGFKYALLCRSIAEGGLGLLDPLIQQRSLQRQWISQLLQPDDPFSCSQVFLKDFVRRFHSSNTNSLLAIYFHSLRSSNNCGRFGSFLPALYDTVDSFPRHGLEHVRCNPATLLQLPILALFAHVPPDHWLRSPRRSKLQAHQFFTFDSVRRCIRPLLAPDGPPFPRLSSWLTRNLQRRIISLNDLTWSLILHETTDVGTVDDTPLVSWFTRSSYWYLFDSKVFRLNQLSSLLPLSFSTWSSQKWRQFWSLKIAPEARSLWYRFLYNKLHCQVTVSRFDPQVTDMCNFCQDAPEDLRHLFVDCHKKWSIWQTVLSQFAPYLEFQQDDVYAILMNLQQHDYINNTRLLLLCSSVLMHIWRAHWRSVFDQVPFQEHVIIEKIYTHFHRISPH</sequence>
<protein>
    <recommendedName>
        <fullName evidence="1">Reverse transcriptase domain-containing protein</fullName>
    </recommendedName>
</protein>
<gene>
    <name evidence="2" type="ORF">RO3G_10142</name>
</gene>
<dbReference type="RefSeq" id="XP_067520828.1">
    <property type="nucleotide sequence ID" value="XM_067664727.1"/>
</dbReference>
<dbReference type="CDD" id="cd01650">
    <property type="entry name" value="RT_nLTR_like"/>
    <property type="match status" value="1"/>
</dbReference>
<accession>I1CAF2</accession>
<dbReference type="Pfam" id="PF13966">
    <property type="entry name" value="zf-RVT"/>
    <property type="match status" value="1"/>
</dbReference>
<keyword evidence="3" id="KW-1185">Reference proteome</keyword>
<dbReference type="Pfam" id="PF00078">
    <property type="entry name" value="RVT_1"/>
    <property type="match status" value="1"/>
</dbReference>